<dbReference type="PANTHER" id="PTHR31286:SF167">
    <property type="entry name" value="OS09G0268800 PROTEIN"/>
    <property type="match status" value="1"/>
</dbReference>
<dbReference type="InterPro" id="IPR025836">
    <property type="entry name" value="Zn_knuckle_CX2CX4HX4C"/>
</dbReference>
<reference evidence="3 4" key="1">
    <citation type="journal article" date="2020" name="Mol. Biol. Evol.">
        <title>Distinct Expression and Methylation Patterns for Genes with Different Fates following a Single Whole-Genome Duplication in Flowering Plants.</title>
        <authorList>
            <person name="Shi T."/>
            <person name="Rahmani R.S."/>
            <person name="Gugger P.F."/>
            <person name="Wang M."/>
            <person name="Li H."/>
            <person name="Zhang Y."/>
            <person name="Li Z."/>
            <person name="Wang Q."/>
            <person name="Van de Peer Y."/>
            <person name="Marchal K."/>
            <person name="Chen J."/>
        </authorList>
    </citation>
    <scope>NUCLEOTIDE SEQUENCE [LARGE SCALE GENOMIC DNA]</scope>
    <source>
        <tissue evidence="3">Leaf</tissue>
    </source>
</reference>
<name>A0A822ZDC1_NELNU</name>
<dbReference type="Proteomes" id="UP000607653">
    <property type="component" value="Unassembled WGS sequence"/>
</dbReference>
<feature type="region of interest" description="Disordered" evidence="1">
    <location>
        <begin position="228"/>
        <end position="259"/>
    </location>
</feature>
<evidence type="ECO:0000313" key="3">
    <source>
        <dbReference type="EMBL" id="DAD42563.1"/>
    </source>
</evidence>
<evidence type="ECO:0000313" key="4">
    <source>
        <dbReference type="Proteomes" id="UP000607653"/>
    </source>
</evidence>
<protein>
    <recommendedName>
        <fullName evidence="2">Zinc knuckle CX2CX4HX4C domain-containing protein</fullName>
    </recommendedName>
</protein>
<organism evidence="3 4">
    <name type="scientific">Nelumbo nucifera</name>
    <name type="common">Sacred lotus</name>
    <dbReference type="NCBI Taxonomy" id="4432"/>
    <lineage>
        <taxon>Eukaryota</taxon>
        <taxon>Viridiplantae</taxon>
        <taxon>Streptophyta</taxon>
        <taxon>Embryophyta</taxon>
        <taxon>Tracheophyta</taxon>
        <taxon>Spermatophyta</taxon>
        <taxon>Magnoliopsida</taxon>
        <taxon>Proteales</taxon>
        <taxon>Nelumbonaceae</taxon>
        <taxon>Nelumbo</taxon>
    </lineage>
</organism>
<comment type="caution">
    <text evidence="3">The sequence shown here is derived from an EMBL/GenBank/DDBJ whole genome shotgun (WGS) entry which is preliminary data.</text>
</comment>
<accession>A0A822ZDC1</accession>
<dbReference type="EMBL" id="DUZY01000006">
    <property type="protein sequence ID" value="DAD42563.1"/>
    <property type="molecule type" value="Genomic_DNA"/>
</dbReference>
<dbReference type="InterPro" id="IPR040256">
    <property type="entry name" value="At4g02000-like"/>
</dbReference>
<feature type="domain" description="Zinc knuckle CX2CX4HX4C" evidence="2">
    <location>
        <begin position="126"/>
        <end position="173"/>
    </location>
</feature>
<dbReference type="PANTHER" id="PTHR31286">
    <property type="entry name" value="GLYCINE-RICH CELL WALL STRUCTURAL PROTEIN 1.8-LIKE"/>
    <property type="match status" value="1"/>
</dbReference>
<gene>
    <name evidence="3" type="ORF">HUJ06_000793</name>
</gene>
<dbReference type="Pfam" id="PF14392">
    <property type="entry name" value="zf-CCHC_4"/>
    <property type="match status" value="1"/>
</dbReference>
<evidence type="ECO:0000256" key="1">
    <source>
        <dbReference type="SAM" id="MobiDB-lite"/>
    </source>
</evidence>
<feature type="compositionally biased region" description="Polar residues" evidence="1">
    <location>
        <begin position="395"/>
        <end position="409"/>
    </location>
</feature>
<keyword evidence="4" id="KW-1185">Reference proteome</keyword>
<dbReference type="AlphaFoldDB" id="A0A822ZDC1"/>
<evidence type="ECO:0000259" key="2">
    <source>
        <dbReference type="Pfam" id="PF14392"/>
    </source>
</evidence>
<feature type="region of interest" description="Disordered" evidence="1">
    <location>
        <begin position="395"/>
        <end position="417"/>
    </location>
</feature>
<proteinExistence type="predicted"/>
<sequence length="441" mass="48828">MDEKDHLKDLSRILVPRTEKPVEATMDDTLQNKDWKRTLIRDRIFDRGPWLFEGDLILLHKGKSNLRPEDYFLNRADSWVHMVGLPLAYLNSNAVKKLASEHGSPFEPDPKDVSKWSQYARIRISIDVTEPIKQEVPFKLLNGKTILVGVQYERLPRYCMFCAKIGHEVESCRTKHRLLQAIENSKSQDIKGKLKALLVDRITKEIRANAVQRSSSSKKNFNLNCDKARESRQQNPVTSPPDPSSSAIQQGTRTDVNSDDCTIQKEGGTIPKNQGINSAKSGKCSPLPSSSVSILRVAGTLPITNSPSDLSTPFSTAENMEINANQFHIQTELATSYLTPCKHIPQTNAADTTTSALQLVEKVNGSQKCVGEFSTTPTDTETANSDVSNAKAFSTISSSDPTEASSTQDNNRKRCGGSLNSELILQKAQRIEINDTVTSGI</sequence>
<feature type="compositionally biased region" description="Polar residues" evidence="1">
    <location>
        <begin position="244"/>
        <end position="259"/>
    </location>
</feature>